<evidence type="ECO:0000256" key="3">
    <source>
        <dbReference type="ARBA" id="ARBA00005012"/>
    </source>
</evidence>
<comment type="similarity">
    <text evidence="8">Belongs to the MQO family.</text>
</comment>
<keyword evidence="6 8" id="KW-0274">FAD</keyword>
<comment type="cofactor">
    <cofactor evidence="2 8">
        <name>FAD</name>
        <dbReference type="ChEBI" id="CHEBI:57692"/>
    </cofactor>
</comment>
<dbReference type="PANTHER" id="PTHR43104:SF2">
    <property type="entry name" value="L-2-HYDROXYGLUTARATE DEHYDROGENASE, MITOCHONDRIAL"/>
    <property type="match status" value="1"/>
</dbReference>
<keyword evidence="5 8" id="KW-0285">Flavoprotein</keyword>
<dbReference type="Gene3D" id="3.30.9.10">
    <property type="entry name" value="D-Amino Acid Oxidase, subunit A, domain 2"/>
    <property type="match status" value="1"/>
</dbReference>
<dbReference type="Proteomes" id="UP001247307">
    <property type="component" value="Unassembled WGS sequence"/>
</dbReference>
<evidence type="ECO:0000256" key="5">
    <source>
        <dbReference type="ARBA" id="ARBA00022630"/>
    </source>
</evidence>
<accession>A0AAE4C729</accession>
<dbReference type="EMBL" id="JAVDUI010000001">
    <property type="protein sequence ID" value="MDR6892807.1"/>
    <property type="molecule type" value="Genomic_DNA"/>
</dbReference>
<evidence type="ECO:0000256" key="7">
    <source>
        <dbReference type="ARBA" id="ARBA00023002"/>
    </source>
</evidence>
<evidence type="ECO:0000256" key="8">
    <source>
        <dbReference type="HAMAP-Rule" id="MF_00212"/>
    </source>
</evidence>
<dbReference type="NCBIfam" id="NF003609">
    <property type="entry name" value="PRK05257.2-5"/>
    <property type="match status" value="1"/>
</dbReference>
<dbReference type="GO" id="GO:0047545">
    <property type="term" value="F:(S)-2-hydroxyglutarate dehydrogenase activity"/>
    <property type="evidence" value="ECO:0007669"/>
    <property type="project" value="TreeGrafter"/>
</dbReference>
<evidence type="ECO:0000313" key="9">
    <source>
        <dbReference type="EMBL" id="MDR6892807.1"/>
    </source>
</evidence>
<keyword evidence="4 8" id="KW-0816">Tricarboxylic acid cycle</keyword>
<protein>
    <recommendedName>
        <fullName evidence="8">Probable malate:quinone oxidoreductase</fullName>
        <ecNumber evidence="8">1.1.5.4</ecNumber>
    </recommendedName>
    <alternativeName>
        <fullName evidence="8">MQO</fullName>
    </alternativeName>
    <alternativeName>
        <fullName evidence="8">Malate dehydrogenase [quinone]</fullName>
    </alternativeName>
</protein>
<dbReference type="Gene3D" id="3.50.50.60">
    <property type="entry name" value="FAD/NAD(P)-binding domain"/>
    <property type="match status" value="1"/>
</dbReference>
<dbReference type="NCBIfam" id="TIGR01320">
    <property type="entry name" value="mal_quin_oxido"/>
    <property type="match status" value="1"/>
</dbReference>
<dbReference type="InterPro" id="IPR036188">
    <property type="entry name" value="FAD/NAD-bd_sf"/>
</dbReference>
<dbReference type="AlphaFoldDB" id="A0AAE4C729"/>
<comment type="catalytic activity">
    <reaction evidence="1 8">
        <text>(S)-malate + a quinone = a quinol + oxaloacetate</text>
        <dbReference type="Rhea" id="RHEA:46012"/>
        <dbReference type="ChEBI" id="CHEBI:15589"/>
        <dbReference type="ChEBI" id="CHEBI:16452"/>
        <dbReference type="ChEBI" id="CHEBI:24646"/>
        <dbReference type="ChEBI" id="CHEBI:132124"/>
        <dbReference type="EC" id="1.1.5.4"/>
    </reaction>
</comment>
<sequence length="496" mass="53983">MSAEQPTEEFTDVLLLGAGIMSATLGTMLQEVDPNLQIRLIEMEDRPGTESSAPWNNAGTGHAALCELNYAPQNADGTVSTAKALAINEQFQVTRQYWSHLVRSGRLTDPSSFVNPIPHASFVWGDAHADYLRARYEAFSAEPLFRDMEHTEDPEVIRSWAPLIMEGRTPGTRLAMSRFKGGTDVDFGALTRKLVAALSERGGQVEYRVQAKDVTRNADGTWTVLVKHLDTNEERRIRARFVFVGAGGGALPLLQKSGIPEGKGFAGFPISGQFLRCTDESIVAQHAAKVYGQAQVGAPPMSVPHLDTRFVNGKRALMFGPFAGFSTKFLKGGSFLDLPLSLRPQNIVPMLAVAKDNVDLTKYLVTEVLKSQDSRIAALKDFAPAAQKGQWELITAGQRVQVIKKDPQKGGILQFGTELITSADGSLAALLGASPGASTAAPIMIELIRRCFGTDFPRYEERLREIIPSYGKKLNEHPDLLDEVTASTNEALGLTS</sequence>
<evidence type="ECO:0000256" key="4">
    <source>
        <dbReference type="ARBA" id="ARBA00022532"/>
    </source>
</evidence>
<dbReference type="NCBIfam" id="NF003606">
    <property type="entry name" value="PRK05257.2-1"/>
    <property type="match status" value="1"/>
</dbReference>
<dbReference type="Pfam" id="PF06039">
    <property type="entry name" value="Mqo"/>
    <property type="match status" value="1"/>
</dbReference>
<dbReference type="NCBIfam" id="NF009875">
    <property type="entry name" value="PRK13339.1"/>
    <property type="match status" value="1"/>
</dbReference>
<gene>
    <name evidence="8" type="primary">mqo</name>
    <name evidence="9" type="ORF">J2S35_001747</name>
</gene>
<evidence type="ECO:0000313" key="10">
    <source>
        <dbReference type="Proteomes" id="UP001247307"/>
    </source>
</evidence>
<name>A0AAE4C729_9MICC</name>
<keyword evidence="7 8" id="KW-0560">Oxidoreductase</keyword>
<dbReference type="NCBIfam" id="NF003605">
    <property type="entry name" value="PRK05257.1-4"/>
    <property type="match status" value="1"/>
</dbReference>
<evidence type="ECO:0000256" key="1">
    <source>
        <dbReference type="ARBA" id="ARBA00001139"/>
    </source>
</evidence>
<proteinExistence type="inferred from homology"/>
<comment type="caution">
    <text evidence="9">The sequence shown here is derived from an EMBL/GenBank/DDBJ whole genome shotgun (WGS) entry which is preliminary data.</text>
</comment>
<dbReference type="GO" id="GO:0008924">
    <property type="term" value="F:L-malate dehydrogenase (quinone) activity"/>
    <property type="evidence" value="ECO:0007669"/>
    <property type="project" value="UniProtKB-UniRule"/>
</dbReference>
<reference evidence="9" key="1">
    <citation type="submission" date="2023-07" db="EMBL/GenBank/DDBJ databases">
        <title>Sequencing the genomes of 1000 actinobacteria strains.</title>
        <authorList>
            <person name="Klenk H.-P."/>
        </authorList>
    </citation>
    <scope>NUCLEOTIDE SEQUENCE</scope>
    <source>
        <strain evidence="9">DSM 13988</strain>
    </source>
</reference>
<dbReference type="GO" id="GO:0006099">
    <property type="term" value="P:tricarboxylic acid cycle"/>
    <property type="evidence" value="ECO:0007669"/>
    <property type="project" value="UniProtKB-UniRule"/>
</dbReference>
<dbReference type="NCBIfam" id="NF003610">
    <property type="entry name" value="PRK05257.3-1"/>
    <property type="match status" value="1"/>
</dbReference>
<keyword evidence="10" id="KW-1185">Reference proteome</keyword>
<comment type="pathway">
    <text evidence="3 8">Carbohydrate metabolism; tricarboxylic acid cycle; oxaloacetate from (S)-malate (quinone route): step 1/1.</text>
</comment>
<dbReference type="NCBIfam" id="NF003611">
    <property type="entry name" value="PRK05257.3-2"/>
    <property type="match status" value="1"/>
</dbReference>
<evidence type="ECO:0000256" key="2">
    <source>
        <dbReference type="ARBA" id="ARBA00001974"/>
    </source>
</evidence>
<dbReference type="InterPro" id="IPR006231">
    <property type="entry name" value="MQO"/>
</dbReference>
<dbReference type="SUPFAM" id="SSF51905">
    <property type="entry name" value="FAD/NAD(P)-binding domain"/>
    <property type="match status" value="1"/>
</dbReference>
<organism evidence="9 10">
    <name type="scientific">Falsarthrobacter nasiphocae</name>
    <dbReference type="NCBI Taxonomy" id="189863"/>
    <lineage>
        <taxon>Bacteria</taxon>
        <taxon>Bacillati</taxon>
        <taxon>Actinomycetota</taxon>
        <taxon>Actinomycetes</taxon>
        <taxon>Micrococcales</taxon>
        <taxon>Micrococcaceae</taxon>
        <taxon>Falsarthrobacter</taxon>
    </lineage>
</organism>
<dbReference type="HAMAP" id="MF_00212">
    <property type="entry name" value="MQO"/>
    <property type="match status" value="1"/>
</dbReference>
<evidence type="ECO:0000256" key="6">
    <source>
        <dbReference type="ARBA" id="ARBA00022827"/>
    </source>
</evidence>
<dbReference type="PANTHER" id="PTHR43104">
    <property type="entry name" value="L-2-HYDROXYGLUTARATE DEHYDROGENASE, MITOCHONDRIAL"/>
    <property type="match status" value="1"/>
</dbReference>
<dbReference type="EC" id="1.1.5.4" evidence="8"/>
<dbReference type="NCBIfam" id="NF003603">
    <property type="entry name" value="PRK05257.1-1"/>
    <property type="match status" value="1"/>
</dbReference>